<name>A0A1G2N236_9BACT</name>
<feature type="compositionally biased region" description="Low complexity" evidence="4">
    <location>
        <begin position="99"/>
        <end position="124"/>
    </location>
</feature>
<evidence type="ECO:0000313" key="5">
    <source>
        <dbReference type="EMBL" id="OHA29271.1"/>
    </source>
</evidence>
<dbReference type="GO" id="GO:0006412">
    <property type="term" value="P:translation"/>
    <property type="evidence" value="ECO:0007669"/>
    <property type="project" value="InterPro"/>
</dbReference>
<proteinExistence type="predicted"/>
<dbReference type="GO" id="GO:0015935">
    <property type="term" value="C:small ribosomal subunit"/>
    <property type="evidence" value="ECO:0007669"/>
    <property type="project" value="TreeGrafter"/>
</dbReference>
<evidence type="ECO:0000256" key="2">
    <source>
        <dbReference type="ARBA" id="ARBA00023274"/>
    </source>
</evidence>
<dbReference type="GO" id="GO:0003735">
    <property type="term" value="F:structural constituent of ribosome"/>
    <property type="evidence" value="ECO:0007669"/>
    <property type="project" value="InterPro"/>
</dbReference>
<dbReference type="NCBIfam" id="TIGR00002">
    <property type="entry name" value="S16"/>
    <property type="match status" value="1"/>
</dbReference>
<dbReference type="InterPro" id="IPR000307">
    <property type="entry name" value="Ribosomal_bS16"/>
</dbReference>
<dbReference type="InterPro" id="IPR023803">
    <property type="entry name" value="Ribosomal_bS16_dom_sf"/>
</dbReference>
<dbReference type="STRING" id="1802315.A3F51_01505"/>
<evidence type="ECO:0000256" key="1">
    <source>
        <dbReference type="ARBA" id="ARBA00022980"/>
    </source>
</evidence>
<dbReference type="Pfam" id="PF00886">
    <property type="entry name" value="Ribosomal_S16"/>
    <property type="match status" value="1"/>
</dbReference>
<evidence type="ECO:0000256" key="3">
    <source>
        <dbReference type="ARBA" id="ARBA00035310"/>
    </source>
</evidence>
<organism evidence="5 6">
    <name type="scientific">Candidatus Taylorbacteria bacterium RIFCSPHIGHO2_12_FULL_45_16</name>
    <dbReference type="NCBI Taxonomy" id="1802315"/>
    <lineage>
        <taxon>Bacteria</taxon>
        <taxon>Candidatus Tayloriibacteriota</taxon>
    </lineage>
</organism>
<protein>
    <recommendedName>
        <fullName evidence="3">30S ribosomal protein S16</fullName>
    </recommendedName>
</protein>
<reference evidence="5 6" key="1">
    <citation type="journal article" date="2016" name="Nat. Commun.">
        <title>Thousands of microbial genomes shed light on interconnected biogeochemical processes in an aquifer system.</title>
        <authorList>
            <person name="Anantharaman K."/>
            <person name="Brown C.T."/>
            <person name="Hug L.A."/>
            <person name="Sharon I."/>
            <person name="Castelle C.J."/>
            <person name="Probst A.J."/>
            <person name="Thomas B.C."/>
            <person name="Singh A."/>
            <person name="Wilkins M.J."/>
            <person name="Karaoz U."/>
            <person name="Brodie E.L."/>
            <person name="Williams K.H."/>
            <person name="Hubbard S.S."/>
            <person name="Banfield J.F."/>
        </authorList>
    </citation>
    <scope>NUCLEOTIDE SEQUENCE [LARGE SCALE GENOMIC DNA]</scope>
</reference>
<dbReference type="PANTHER" id="PTHR12919:SF20">
    <property type="entry name" value="SMALL RIBOSOMAL SUBUNIT PROTEIN BS16M"/>
    <property type="match status" value="1"/>
</dbReference>
<keyword evidence="1 5" id="KW-0689">Ribosomal protein</keyword>
<dbReference type="GO" id="GO:0005737">
    <property type="term" value="C:cytoplasm"/>
    <property type="evidence" value="ECO:0007669"/>
    <property type="project" value="UniProtKB-ARBA"/>
</dbReference>
<dbReference type="Gene3D" id="3.30.1320.10">
    <property type="match status" value="1"/>
</dbReference>
<dbReference type="SUPFAM" id="SSF54565">
    <property type="entry name" value="Ribosomal protein S16"/>
    <property type="match status" value="1"/>
</dbReference>
<sequence length="124" mass="13703">MIRLQRTGRVHEPTFRVVLTDSKNGPKSGKYLKNLGWYDTRIKNKVEQIDVEAVKEWMSKGAKLSLTLHNYLVGQKVIEGKKLNALPKKTPIKKEVSVEAAKTSEATPAPAEAPKATEPAPVIA</sequence>
<evidence type="ECO:0000313" key="6">
    <source>
        <dbReference type="Proteomes" id="UP000178089"/>
    </source>
</evidence>
<keyword evidence="2" id="KW-0687">Ribonucleoprotein</keyword>
<evidence type="ECO:0000256" key="4">
    <source>
        <dbReference type="SAM" id="MobiDB-lite"/>
    </source>
</evidence>
<feature type="region of interest" description="Disordered" evidence="4">
    <location>
        <begin position="97"/>
        <end position="124"/>
    </location>
</feature>
<gene>
    <name evidence="5" type="ORF">A3F51_01505</name>
</gene>
<dbReference type="Proteomes" id="UP000178089">
    <property type="component" value="Unassembled WGS sequence"/>
</dbReference>
<dbReference type="PANTHER" id="PTHR12919">
    <property type="entry name" value="30S RIBOSOMAL PROTEIN S16"/>
    <property type="match status" value="1"/>
</dbReference>
<accession>A0A1G2N236</accession>
<dbReference type="EMBL" id="MHRT01000005">
    <property type="protein sequence ID" value="OHA29271.1"/>
    <property type="molecule type" value="Genomic_DNA"/>
</dbReference>
<dbReference type="AlphaFoldDB" id="A0A1G2N236"/>
<comment type="caution">
    <text evidence="5">The sequence shown here is derived from an EMBL/GenBank/DDBJ whole genome shotgun (WGS) entry which is preliminary data.</text>
</comment>